<evidence type="ECO:0000313" key="4">
    <source>
        <dbReference type="Proteomes" id="UP000799424"/>
    </source>
</evidence>
<evidence type="ECO:0000256" key="1">
    <source>
        <dbReference type="ARBA" id="ARBA00023125"/>
    </source>
</evidence>
<feature type="non-terminal residue" evidence="3">
    <location>
        <position position="55"/>
    </location>
</feature>
<dbReference type="Pfam" id="PF03221">
    <property type="entry name" value="HTH_Tnp_Tc5"/>
    <property type="match status" value="1"/>
</dbReference>
<keyword evidence="4" id="KW-1185">Reference proteome</keyword>
<feature type="domain" description="HTH CENPB-type" evidence="2">
    <location>
        <begin position="1"/>
        <end position="55"/>
    </location>
</feature>
<dbReference type="GO" id="GO:0003677">
    <property type="term" value="F:DNA binding"/>
    <property type="evidence" value="ECO:0007669"/>
    <property type="project" value="UniProtKB-KW"/>
</dbReference>
<dbReference type="PROSITE" id="PS51253">
    <property type="entry name" value="HTH_CENPB"/>
    <property type="match status" value="1"/>
</dbReference>
<dbReference type="EMBL" id="MU006236">
    <property type="protein sequence ID" value="KAF2821721.1"/>
    <property type="molecule type" value="Genomic_DNA"/>
</dbReference>
<dbReference type="AlphaFoldDB" id="A0A6A6ZKU1"/>
<dbReference type="Proteomes" id="UP000799424">
    <property type="component" value="Unassembled WGS sequence"/>
</dbReference>
<sequence length="55" mass="6210">QKLNLQQEAALVQYINDLTKRALPPTRKMVQNFASHIAAEPVSDSWVTRVTDTSQ</sequence>
<dbReference type="OrthoDB" id="3942738at2759"/>
<protein>
    <recommendedName>
        <fullName evidence="2">HTH CENPB-type domain-containing protein</fullName>
    </recommendedName>
</protein>
<dbReference type="InterPro" id="IPR006600">
    <property type="entry name" value="HTH_CenpB_DNA-bd_dom"/>
</dbReference>
<organism evidence="3 4">
    <name type="scientific">Ophiobolus disseminans</name>
    <dbReference type="NCBI Taxonomy" id="1469910"/>
    <lineage>
        <taxon>Eukaryota</taxon>
        <taxon>Fungi</taxon>
        <taxon>Dikarya</taxon>
        <taxon>Ascomycota</taxon>
        <taxon>Pezizomycotina</taxon>
        <taxon>Dothideomycetes</taxon>
        <taxon>Pleosporomycetidae</taxon>
        <taxon>Pleosporales</taxon>
        <taxon>Pleosporineae</taxon>
        <taxon>Phaeosphaeriaceae</taxon>
        <taxon>Ophiobolus</taxon>
    </lineage>
</organism>
<feature type="non-terminal residue" evidence="3">
    <location>
        <position position="1"/>
    </location>
</feature>
<evidence type="ECO:0000259" key="2">
    <source>
        <dbReference type="PROSITE" id="PS51253"/>
    </source>
</evidence>
<evidence type="ECO:0000313" key="3">
    <source>
        <dbReference type="EMBL" id="KAF2821721.1"/>
    </source>
</evidence>
<keyword evidence="1" id="KW-0238">DNA-binding</keyword>
<gene>
    <name evidence="3" type="ORF">CC86DRAFT_249943</name>
</gene>
<reference evidence="3" key="1">
    <citation type="journal article" date="2020" name="Stud. Mycol.">
        <title>101 Dothideomycetes genomes: a test case for predicting lifestyles and emergence of pathogens.</title>
        <authorList>
            <person name="Haridas S."/>
            <person name="Albert R."/>
            <person name="Binder M."/>
            <person name="Bloem J."/>
            <person name="Labutti K."/>
            <person name="Salamov A."/>
            <person name="Andreopoulos B."/>
            <person name="Baker S."/>
            <person name="Barry K."/>
            <person name="Bills G."/>
            <person name="Bluhm B."/>
            <person name="Cannon C."/>
            <person name="Castanera R."/>
            <person name="Culley D."/>
            <person name="Daum C."/>
            <person name="Ezra D."/>
            <person name="Gonzalez J."/>
            <person name="Henrissat B."/>
            <person name="Kuo A."/>
            <person name="Liang C."/>
            <person name="Lipzen A."/>
            <person name="Lutzoni F."/>
            <person name="Magnuson J."/>
            <person name="Mondo S."/>
            <person name="Nolan M."/>
            <person name="Ohm R."/>
            <person name="Pangilinan J."/>
            <person name="Park H.-J."/>
            <person name="Ramirez L."/>
            <person name="Alfaro M."/>
            <person name="Sun H."/>
            <person name="Tritt A."/>
            <person name="Yoshinaga Y."/>
            <person name="Zwiers L.-H."/>
            <person name="Turgeon B."/>
            <person name="Goodwin S."/>
            <person name="Spatafora J."/>
            <person name="Crous P."/>
            <person name="Grigoriev I."/>
        </authorList>
    </citation>
    <scope>NUCLEOTIDE SEQUENCE</scope>
    <source>
        <strain evidence="3">CBS 113818</strain>
    </source>
</reference>
<name>A0A6A6ZKU1_9PLEO</name>
<accession>A0A6A6ZKU1</accession>
<proteinExistence type="predicted"/>